<dbReference type="PANTHER" id="PTHR34039">
    <property type="entry name" value="UPF0102 PROTEIN YRAN"/>
    <property type="match status" value="1"/>
</dbReference>
<dbReference type="InterPro" id="IPR003509">
    <property type="entry name" value="UPF0102_YraN-like"/>
</dbReference>
<comment type="similarity">
    <text evidence="1 2">Belongs to the UPF0102 family.</text>
</comment>
<evidence type="ECO:0000313" key="4">
    <source>
        <dbReference type="Proteomes" id="UP000596929"/>
    </source>
</evidence>
<dbReference type="InterPro" id="IPR011856">
    <property type="entry name" value="tRNA_endonuc-like_dom_sf"/>
</dbReference>
<dbReference type="SUPFAM" id="SSF52980">
    <property type="entry name" value="Restriction endonuclease-like"/>
    <property type="match status" value="1"/>
</dbReference>
<protein>
    <recommendedName>
        <fullName evidence="2">UPF0102 protein H8S20_06190</fullName>
    </recommendedName>
</protein>
<dbReference type="NCBIfam" id="NF009150">
    <property type="entry name" value="PRK12497.1-3"/>
    <property type="match status" value="1"/>
</dbReference>
<proteinExistence type="inferred from homology"/>
<dbReference type="InterPro" id="IPR011335">
    <property type="entry name" value="Restrct_endonuc-II-like"/>
</dbReference>
<accession>A0ABR7DAR2</accession>
<evidence type="ECO:0000256" key="1">
    <source>
        <dbReference type="ARBA" id="ARBA00006738"/>
    </source>
</evidence>
<gene>
    <name evidence="3" type="ORF">H8S20_06190</name>
</gene>
<evidence type="ECO:0000256" key="2">
    <source>
        <dbReference type="HAMAP-Rule" id="MF_00048"/>
    </source>
</evidence>
<dbReference type="CDD" id="cd20736">
    <property type="entry name" value="PoNe_Nuclease"/>
    <property type="match status" value="1"/>
</dbReference>
<dbReference type="Gene3D" id="3.40.1350.10">
    <property type="match status" value="1"/>
</dbReference>
<keyword evidence="4" id="KW-1185">Reference proteome</keyword>
<comment type="caution">
    <text evidence="3">The sequence shown here is derived from an EMBL/GenBank/DDBJ whole genome shotgun (WGS) entry which is preliminary data.</text>
</comment>
<sequence length="123" mass="14623">MNVLNKDIGSYGEDLACEYLLDIKHKILARNFRSKLGEIDIITFFNNMIIFTEVKSRYTNSYGSPMESVTYYKQKLIIKLSSYYILINKLNDYNIRYDVIEIFFNKSNQNFTINHIKDAFRAY</sequence>
<reference evidence="3 4" key="1">
    <citation type="submission" date="2020-08" db="EMBL/GenBank/DDBJ databases">
        <title>Genome public.</title>
        <authorList>
            <person name="Liu C."/>
            <person name="Sun Q."/>
        </authorList>
    </citation>
    <scope>NUCLEOTIDE SEQUENCE [LARGE SCALE GENOMIC DNA]</scope>
    <source>
        <strain evidence="3 4">NSJ-6</strain>
    </source>
</reference>
<dbReference type="EMBL" id="JACOOO010000008">
    <property type="protein sequence ID" value="MBC5628485.1"/>
    <property type="molecule type" value="Genomic_DNA"/>
</dbReference>
<dbReference type="Pfam" id="PF02021">
    <property type="entry name" value="UPF0102"/>
    <property type="match status" value="1"/>
</dbReference>
<dbReference type="NCBIfam" id="TIGR00252">
    <property type="entry name" value="YraN family protein"/>
    <property type="match status" value="1"/>
</dbReference>
<organism evidence="3 4">
    <name type="scientific">Clostridium hominis</name>
    <dbReference type="NCBI Taxonomy" id="2763036"/>
    <lineage>
        <taxon>Bacteria</taxon>
        <taxon>Bacillati</taxon>
        <taxon>Bacillota</taxon>
        <taxon>Clostridia</taxon>
        <taxon>Eubacteriales</taxon>
        <taxon>Clostridiaceae</taxon>
        <taxon>Clostridium</taxon>
    </lineage>
</organism>
<dbReference type="RefSeq" id="WP_186859558.1">
    <property type="nucleotide sequence ID" value="NZ_JACOOO010000008.1"/>
</dbReference>
<dbReference type="PANTHER" id="PTHR34039:SF1">
    <property type="entry name" value="UPF0102 PROTEIN YRAN"/>
    <property type="match status" value="1"/>
</dbReference>
<dbReference type="Proteomes" id="UP000596929">
    <property type="component" value="Unassembled WGS sequence"/>
</dbReference>
<evidence type="ECO:0000313" key="3">
    <source>
        <dbReference type="EMBL" id="MBC5628485.1"/>
    </source>
</evidence>
<name>A0ABR7DAR2_9CLOT</name>
<dbReference type="HAMAP" id="MF_00048">
    <property type="entry name" value="UPF0102"/>
    <property type="match status" value="1"/>
</dbReference>